<keyword evidence="2" id="KW-1185">Reference proteome</keyword>
<dbReference type="AlphaFoldDB" id="A0A0J1GUG0"/>
<dbReference type="Proteomes" id="UP000035909">
    <property type="component" value="Unassembled WGS sequence"/>
</dbReference>
<protein>
    <submittedName>
        <fullName evidence="1">Uncharacterized protein</fullName>
    </submittedName>
</protein>
<accession>A0A0J1GUG0</accession>
<reference evidence="1 2" key="1">
    <citation type="submission" date="2015-05" db="EMBL/GenBank/DDBJ databases">
        <title>Photobacterium galathea sp. nov.</title>
        <authorList>
            <person name="Machado H."/>
            <person name="Gram L."/>
        </authorList>
    </citation>
    <scope>NUCLEOTIDE SEQUENCE [LARGE SCALE GENOMIC DNA]</scope>
    <source>
        <strain evidence="1 2">DSM 22954</strain>
    </source>
</reference>
<sequence>MSLFNKSAGTVTAHPEVGGRLISEDRFTAIYDRISDKETTIKEMLQGDWITFSSAFDGGSMTNSSMVIKGVEIDTSAAKLVSISDVVRPVIL</sequence>
<dbReference type="RefSeq" id="WP_047887897.1">
    <property type="nucleotide sequence ID" value="NZ_LDOU01000050.1"/>
</dbReference>
<organism evidence="1 2">
    <name type="scientific">Photobacterium ganghwense</name>
    <dbReference type="NCBI Taxonomy" id="320778"/>
    <lineage>
        <taxon>Bacteria</taxon>
        <taxon>Pseudomonadati</taxon>
        <taxon>Pseudomonadota</taxon>
        <taxon>Gammaproteobacteria</taxon>
        <taxon>Vibrionales</taxon>
        <taxon>Vibrionaceae</taxon>
        <taxon>Photobacterium</taxon>
    </lineage>
</organism>
<comment type="caution">
    <text evidence="1">The sequence shown here is derived from an EMBL/GenBank/DDBJ whole genome shotgun (WGS) entry which is preliminary data.</text>
</comment>
<name>A0A0J1GUG0_9GAMM</name>
<evidence type="ECO:0000313" key="2">
    <source>
        <dbReference type="Proteomes" id="UP000035909"/>
    </source>
</evidence>
<proteinExistence type="predicted"/>
<feature type="non-terminal residue" evidence="1">
    <location>
        <position position="92"/>
    </location>
</feature>
<gene>
    <name evidence="1" type="ORF">ABT57_24615</name>
</gene>
<dbReference type="EMBL" id="LDOU01000050">
    <property type="protein sequence ID" value="KLV03301.1"/>
    <property type="molecule type" value="Genomic_DNA"/>
</dbReference>
<evidence type="ECO:0000313" key="1">
    <source>
        <dbReference type="EMBL" id="KLV03301.1"/>
    </source>
</evidence>